<sequence>MKKLLKFTFILKPIISKIIGLLTTSFIEKWKIKYKLKKIKSFQKQFENTFVDSNTFQKFLNEEKNGLLIFNYVFGATYRTVTKDAFVEQLSQIAMNEINNYRKSVKLEEIETHPIVTQYLNELIVYLEGYRDKSFKVNEMSILANVQNSIVESNNSLKEYFEKNLYEIQQRAYLEKYTDEYLEQILDRNILDLGKRYNSEANVETDLNVVFDSLVSDKLIFEKFTVLINKFQDSIMNLNVVLDTYKEDIEFKNLSFIEEILNYLKNINYNDKGFYLENNLKSFKEEINSFMEEVEELRYKINEETKKNIRNEVINLINQITKHERAMNDYMYLIKPQLINNPYLLIYGDAGIGKSHLLADNAKRLQEVGHSVFLFLGQHLNTHDHPYKQLFDLIDYKGSKESFFKEFNDRAQKKNKQTVIIIDALNEGEGKHFWKSYLMNFLNFIKEFENIAVVLSVRSNYLRSILPENIEEDFPLYKLEHKGFNNLSLEALDPFFNFYKINPVIFPSLENECYNPLFLQIYCEAIQEEYVGFRGWSIVQVLEKYINKVNGRLSLDKRFSYVNSLNLVDKILKEIASEFIESERYDIELERLYEVIENVAKPYTIGYREILLGLAEENILSINERSYGESLVYFTYERFADIYISLVLLERYQQDKNLFENILSSDNSFYYGVYESLSIIIPEKLKVEWLDLIDFERITFNIAEAFVRGISWRDVQNINDKTFEWVNLCLRQKDIDLQSLVYERLLKQSYIIESPLNAEFLHENLYKMSMPTRDGSWTISINGNSEVPTRLAEILLKQNLSFQHFEYGNFELLSTTFIWLFTCTDKKLRDISTTALIRIYMKEPSIILKDLKRFFDVNDPYVLERLLISLYGAILRINKVPQLVEIVDVIYTNIFLQDEVYPNVLIRDYARSIILFAVNKGVINLEKYEKINPPYSSSWYKKTYSLQEIDIKLKEMQQISGKGYCGFDSIIKSMTTEYGRGIGAYGDFGRYVFGREVYNWKDQFDDQDLSNIAIMRIIEYGYDEKVHGNYDKNLRYYNRHENLVERIGKKYQWIALYEILAKLKDNYPVNKEINEPWESSLRNIDPSLLDHPPEKNTRNLIKSYLPYKPNKIWAQNREEFKCLGNFIFIEYKGHRYISLAQLINQERDNGKNFIDRDEFFIKTKAVFLPLKDKENYIALKSMNKEDISVSWKNTYDIFAFEHYWHPAFSNMYYENEFENIKCEDSVWEYSWEANINSVSGEKTSCSYLLPNVDLVKFFELVQVSEGVWKDKTENMVVFDAQYLGYERNLLFRADYLEEYLELNKLAIVWDFYMEKISERSRKEEWFVGWINEKTEIKYKVLDEYKDEKMKDLF</sequence>
<dbReference type="KEGG" id="bthy:AQ980_18890"/>
<feature type="coiled-coil region" evidence="1">
    <location>
        <begin position="280"/>
        <end position="326"/>
    </location>
</feature>
<dbReference type="RefSeq" id="WP_000734833.1">
    <property type="nucleotide sequence ID" value="NZ_CP011349.1"/>
</dbReference>
<dbReference type="Gene3D" id="3.40.50.300">
    <property type="entry name" value="P-loop containing nucleotide triphosphate hydrolases"/>
    <property type="match status" value="1"/>
</dbReference>
<proteinExistence type="predicted"/>
<protein>
    <submittedName>
        <fullName evidence="3">ATP-binding protein</fullName>
    </submittedName>
</protein>
<evidence type="ECO:0000256" key="1">
    <source>
        <dbReference type="SAM" id="Coils"/>
    </source>
</evidence>
<dbReference type="GO" id="GO:0005524">
    <property type="term" value="F:ATP binding"/>
    <property type="evidence" value="ECO:0007669"/>
    <property type="project" value="UniProtKB-KW"/>
</dbReference>
<organism evidence="3">
    <name type="scientific">Bacillus thuringiensis</name>
    <dbReference type="NCBI Taxonomy" id="1428"/>
    <lineage>
        <taxon>Bacteria</taxon>
        <taxon>Bacillati</taxon>
        <taxon>Bacillota</taxon>
        <taxon>Bacilli</taxon>
        <taxon>Bacillales</taxon>
        <taxon>Bacillaceae</taxon>
        <taxon>Bacillus</taxon>
        <taxon>Bacillus cereus group</taxon>
    </lineage>
</organism>
<keyword evidence="3" id="KW-0547">Nucleotide-binding</keyword>
<name>A0A643LUP6_BACTU</name>
<gene>
    <name evidence="3" type="ORF">FPG91_22135</name>
</gene>
<keyword evidence="3" id="KW-0067">ATP-binding</keyword>
<dbReference type="GO" id="GO:0016887">
    <property type="term" value="F:ATP hydrolysis activity"/>
    <property type="evidence" value="ECO:0007669"/>
    <property type="project" value="InterPro"/>
</dbReference>
<evidence type="ECO:0000259" key="2">
    <source>
        <dbReference type="Pfam" id="PF13401"/>
    </source>
</evidence>
<evidence type="ECO:0000313" key="3">
    <source>
        <dbReference type="EMBL" id="KAB1350296.1"/>
    </source>
</evidence>
<comment type="caution">
    <text evidence="3">The sequence shown here is derived from an EMBL/GenBank/DDBJ whole genome shotgun (WGS) entry which is preliminary data.</text>
</comment>
<feature type="domain" description="ORC1/DEAH AAA+ ATPase" evidence="2">
    <location>
        <begin position="344"/>
        <end position="463"/>
    </location>
</feature>
<dbReference type="InterPro" id="IPR049945">
    <property type="entry name" value="AAA_22"/>
</dbReference>
<reference evidence="3" key="1">
    <citation type="submission" date="2019-07" db="EMBL/GenBank/DDBJ databases">
        <title>Draft genome sequence of Bacillus thuringiensis strain PT02.</title>
        <authorList>
            <person name="Nguyen H."/>
            <person name="Nguyen L.N."/>
            <person name="Nguyen H.T.T."/>
            <person name="Nguyen D.V."/>
            <person name="Le H.T.T."/>
        </authorList>
    </citation>
    <scope>NUCLEOTIDE SEQUENCE</scope>
    <source>
        <strain evidence="3">PT02</strain>
    </source>
</reference>
<keyword evidence="1" id="KW-0175">Coiled coil</keyword>
<dbReference type="SUPFAM" id="SSF52540">
    <property type="entry name" value="P-loop containing nucleoside triphosphate hydrolases"/>
    <property type="match status" value="1"/>
</dbReference>
<accession>A0A643LUP6</accession>
<dbReference type="EMBL" id="VLPO01000038">
    <property type="protein sequence ID" value="KAB1350296.1"/>
    <property type="molecule type" value="Genomic_DNA"/>
</dbReference>
<dbReference type="Pfam" id="PF13401">
    <property type="entry name" value="AAA_22"/>
    <property type="match status" value="1"/>
</dbReference>
<dbReference type="InterPro" id="IPR027417">
    <property type="entry name" value="P-loop_NTPase"/>
</dbReference>